<dbReference type="InterPro" id="IPR050640">
    <property type="entry name" value="Bact_2-comp_sensor_kinase"/>
</dbReference>
<dbReference type="OrthoDB" id="9809670at2"/>
<dbReference type="Gene3D" id="2.60.40.10">
    <property type="entry name" value="Immunoglobulins"/>
    <property type="match status" value="1"/>
</dbReference>
<evidence type="ECO:0000259" key="3">
    <source>
        <dbReference type="Pfam" id="PF06580"/>
    </source>
</evidence>
<keyword evidence="2" id="KW-0812">Transmembrane</keyword>
<feature type="domain" description="Signal transduction histidine kinase internal region" evidence="3">
    <location>
        <begin position="768"/>
        <end position="844"/>
    </location>
</feature>
<dbReference type="PANTHER" id="PTHR34220:SF7">
    <property type="entry name" value="SENSOR HISTIDINE KINASE YPDA"/>
    <property type="match status" value="1"/>
</dbReference>
<name>A0A562KPQ5_9FLAO</name>
<feature type="domain" description="Two component regulator three Y" evidence="4">
    <location>
        <begin position="647"/>
        <end position="707"/>
    </location>
</feature>
<dbReference type="InterPro" id="IPR010559">
    <property type="entry name" value="Sig_transdc_His_kin_internal"/>
</dbReference>
<dbReference type="Proteomes" id="UP000315312">
    <property type="component" value="Unassembled WGS sequence"/>
</dbReference>
<evidence type="ECO:0000313" key="6">
    <source>
        <dbReference type="Proteomes" id="UP000315312"/>
    </source>
</evidence>
<feature type="transmembrane region" description="Helical" evidence="2">
    <location>
        <begin position="715"/>
        <end position="733"/>
    </location>
</feature>
<feature type="coiled-coil region" evidence="1">
    <location>
        <begin position="741"/>
        <end position="777"/>
    </location>
</feature>
<dbReference type="PANTHER" id="PTHR34220">
    <property type="entry name" value="SENSOR HISTIDINE KINASE YPDA"/>
    <property type="match status" value="1"/>
</dbReference>
<evidence type="ECO:0000256" key="1">
    <source>
        <dbReference type="SAM" id="Coils"/>
    </source>
</evidence>
<keyword evidence="6" id="KW-1185">Reference proteome</keyword>
<keyword evidence="2" id="KW-0472">Membrane</keyword>
<dbReference type="Pfam" id="PF06580">
    <property type="entry name" value="His_kinase"/>
    <property type="match status" value="1"/>
</dbReference>
<dbReference type="GO" id="GO:0016020">
    <property type="term" value="C:membrane"/>
    <property type="evidence" value="ECO:0007669"/>
    <property type="project" value="InterPro"/>
</dbReference>
<dbReference type="RefSeq" id="WP_133609504.1">
    <property type="nucleotide sequence ID" value="NZ_SNZC01000003.1"/>
</dbReference>
<accession>A0A562KPQ5</accession>
<dbReference type="GO" id="GO:0000155">
    <property type="term" value="F:phosphorelay sensor kinase activity"/>
    <property type="evidence" value="ECO:0007669"/>
    <property type="project" value="InterPro"/>
</dbReference>
<dbReference type="Pfam" id="PF07495">
    <property type="entry name" value="Y_Y_Y"/>
    <property type="match status" value="1"/>
</dbReference>
<gene>
    <name evidence="5" type="ORF">IP97_00734</name>
</gene>
<dbReference type="EMBL" id="VLKM01000002">
    <property type="protein sequence ID" value="TWH97307.1"/>
    <property type="molecule type" value="Genomic_DNA"/>
</dbReference>
<sequence>MQLKQLYIFLLLITQIALSQEPYHVSFGRKDGLPSLNIYHSLQDKNGYQWFASDLGILKYDGYSFSLLSTEDGLADNENFSCFQDSKGRIWFLAYNGKISFLLDNKIFNESNFALLKTNQKNGYISRISENTKGEIIVIYSNGNVRILNFKNNSSSTLEGKQIILHYIQNKKDYYINPKGIYNDNLILIKSLPQKNLNGLVIIRSFIKNNVLYFSHLNAIYTIKNNVCTKLFDVPVPETGIISLSIDKDNKIWVGTRNGVYVNDLNNLKPNFEIFFKENAISSVQRDFENRIWITTLDNGLYYIPNTTAKILKSNTNESLISTCLTKDEFGNLWCGTANDLFYKVDTSKELKSFDAKSSIQSKNYIFQIYFSNENQYIIGKHAILIQGKKNNNIPFIGAKTIVEDEFGDLWIGANYLLKIPKKEIDRLSNYDLYSFDKRVVLKERTNSLIRNDKTIWAGTNNGIYKIENNKTIYLSKNYPKTQTIISKLYFEKETNLLFVATNSNGLFVFQNDKLIQHFTKKDGLNSNILYSIKKGFLPNSLLISTNLGVNQITFSNGKFTFENLNKFIGIENLKVNDTEIIESNLFLASDDGLLYLDINSLQSSTIIPNLKIEEFLVNGKNITVKPELSFRYSENDISINYTGLSFNSQKNITYFFKLGKQNEKWSTTKTRQINYQGLEPGDYEFQIYATNASGVKSKIEKIAFTIRKPFWKTYWFLAVLFGVFGLAFFIIWKKRIHSLNQKFETERHQIEMERDKANLEKQMIELEQKALRMQMNPHFIFNALNTIKGYYSEGNDEKAGDYISKFSMLLRMLLENTEQTIPLGTEVKMLKLYIELTQIRYKNVFDYDISIDPKINLEDTAIPTLLLQPIVENAIIHGLAPKKDHGQLTISFTKNEKSLLCQVIDNGIGIKASLEKQKQRQHESKAISITKERLALIENEEATEVIFEINEITDSLGNSSGTKVIIQIPYKTIW</sequence>
<evidence type="ECO:0000256" key="2">
    <source>
        <dbReference type="SAM" id="Phobius"/>
    </source>
</evidence>
<dbReference type="InterPro" id="IPR013783">
    <property type="entry name" value="Ig-like_fold"/>
</dbReference>
<keyword evidence="1" id="KW-0175">Coiled coil</keyword>
<organism evidence="5 6">
    <name type="scientific">Flavobacterium cheniae</name>
    <dbReference type="NCBI Taxonomy" id="295428"/>
    <lineage>
        <taxon>Bacteria</taxon>
        <taxon>Pseudomonadati</taxon>
        <taxon>Bacteroidota</taxon>
        <taxon>Flavobacteriia</taxon>
        <taxon>Flavobacteriales</taxon>
        <taxon>Flavobacteriaceae</taxon>
        <taxon>Flavobacterium</taxon>
    </lineage>
</organism>
<keyword evidence="2" id="KW-1133">Transmembrane helix</keyword>
<dbReference type="CDD" id="cd00146">
    <property type="entry name" value="PKD"/>
    <property type="match status" value="1"/>
</dbReference>
<comment type="caution">
    <text evidence="5">The sequence shown here is derived from an EMBL/GenBank/DDBJ whole genome shotgun (WGS) entry which is preliminary data.</text>
</comment>
<evidence type="ECO:0000313" key="5">
    <source>
        <dbReference type="EMBL" id="TWH97307.1"/>
    </source>
</evidence>
<dbReference type="InterPro" id="IPR011123">
    <property type="entry name" value="Y_Y_Y"/>
</dbReference>
<protein>
    <submittedName>
        <fullName evidence="5">Two component regulator with propeller domain</fullName>
    </submittedName>
</protein>
<evidence type="ECO:0000259" key="4">
    <source>
        <dbReference type="Pfam" id="PF07495"/>
    </source>
</evidence>
<dbReference type="InterPro" id="IPR036890">
    <property type="entry name" value="HATPase_C_sf"/>
</dbReference>
<proteinExistence type="predicted"/>
<reference evidence="5 6" key="1">
    <citation type="journal article" date="2015" name="Stand. Genomic Sci.">
        <title>Genomic Encyclopedia of Bacterial and Archaeal Type Strains, Phase III: the genomes of soil and plant-associated and newly described type strains.</title>
        <authorList>
            <person name="Whitman W.B."/>
            <person name="Woyke T."/>
            <person name="Klenk H.P."/>
            <person name="Zhou Y."/>
            <person name="Lilburn T.G."/>
            <person name="Beck B.J."/>
            <person name="De Vos P."/>
            <person name="Vandamme P."/>
            <person name="Eisen J.A."/>
            <person name="Garrity G."/>
            <person name="Hugenholtz P."/>
            <person name="Kyrpides N.C."/>
        </authorList>
    </citation>
    <scope>NUCLEOTIDE SEQUENCE [LARGE SCALE GENOMIC DNA]</scope>
    <source>
        <strain evidence="5 6">CGMCC 1.6844</strain>
    </source>
</reference>
<dbReference type="Gene3D" id="2.130.10.10">
    <property type="entry name" value="YVTN repeat-like/Quinoprotein amine dehydrogenase"/>
    <property type="match status" value="2"/>
</dbReference>
<dbReference type="AlphaFoldDB" id="A0A562KPQ5"/>
<dbReference type="SUPFAM" id="SSF63829">
    <property type="entry name" value="Calcium-dependent phosphotriesterase"/>
    <property type="match status" value="2"/>
</dbReference>
<dbReference type="SUPFAM" id="SSF55874">
    <property type="entry name" value="ATPase domain of HSP90 chaperone/DNA topoisomerase II/histidine kinase"/>
    <property type="match status" value="1"/>
</dbReference>
<dbReference type="InterPro" id="IPR015943">
    <property type="entry name" value="WD40/YVTN_repeat-like_dom_sf"/>
</dbReference>
<dbReference type="Gene3D" id="3.30.565.10">
    <property type="entry name" value="Histidine kinase-like ATPase, C-terminal domain"/>
    <property type="match status" value="1"/>
</dbReference>